<proteinExistence type="predicted"/>
<evidence type="ECO:0000313" key="2">
    <source>
        <dbReference type="EMBL" id="PID57554.1"/>
    </source>
</evidence>
<dbReference type="InterPro" id="IPR012338">
    <property type="entry name" value="Beta-lactam/transpept-like"/>
</dbReference>
<dbReference type="PANTHER" id="PTHR46825:SF12">
    <property type="entry name" value="PENICILLIN-BINDING PROTEIN 4"/>
    <property type="match status" value="1"/>
</dbReference>
<dbReference type="Gene3D" id="3.40.710.10">
    <property type="entry name" value="DD-peptidase/beta-lactamase superfamily"/>
    <property type="match status" value="1"/>
</dbReference>
<dbReference type="Proteomes" id="UP000229740">
    <property type="component" value="Unassembled WGS sequence"/>
</dbReference>
<dbReference type="PANTHER" id="PTHR46825">
    <property type="entry name" value="D-ALANYL-D-ALANINE-CARBOXYPEPTIDASE/ENDOPEPTIDASE AMPH"/>
    <property type="match status" value="1"/>
</dbReference>
<dbReference type="InterPro" id="IPR050491">
    <property type="entry name" value="AmpC-like"/>
</dbReference>
<feature type="domain" description="Beta-lactamase-related" evidence="1">
    <location>
        <begin position="62"/>
        <end position="378"/>
    </location>
</feature>
<evidence type="ECO:0000259" key="1">
    <source>
        <dbReference type="Pfam" id="PF00144"/>
    </source>
</evidence>
<dbReference type="SUPFAM" id="SSF56601">
    <property type="entry name" value="beta-lactamase/transpeptidase-like"/>
    <property type="match status" value="1"/>
</dbReference>
<dbReference type="Pfam" id="PF00144">
    <property type="entry name" value="Beta-lactamase"/>
    <property type="match status" value="1"/>
</dbReference>
<organism evidence="2 3">
    <name type="scientific">candidate division KSB3 bacterium</name>
    <dbReference type="NCBI Taxonomy" id="2044937"/>
    <lineage>
        <taxon>Bacteria</taxon>
        <taxon>candidate division KSB3</taxon>
    </lineage>
</organism>
<dbReference type="PROSITE" id="PS51257">
    <property type="entry name" value="PROKAR_LIPOPROTEIN"/>
    <property type="match status" value="1"/>
</dbReference>
<gene>
    <name evidence="2" type="ORF">CSB45_06920</name>
</gene>
<dbReference type="InterPro" id="IPR001466">
    <property type="entry name" value="Beta-lactam-related"/>
</dbReference>
<dbReference type="EMBL" id="PDPS01000026">
    <property type="protein sequence ID" value="PID57554.1"/>
    <property type="molecule type" value="Genomic_DNA"/>
</dbReference>
<accession>A0A2G6E650</accession>
<sequence length="498" mass="54916">MNFSHKTAAQFIIVVCAGVSLLSGITSCSQKSSDATRQREAVEQGLLPPLMLKGQPPATMLLEVRMREYHVPGVSIAILNDNRLEWAQGYGSREYGSTDAVTSETLFQAASISKLLTALTVLALVEDTKLQLDADVNTWLTSWRIPEDENTREQAVTLRQLLSHSAGVTVAEFPGYTQHQELPTLVQILNGSPPARTPPVEVLHIPGSEWAYSGGGYVIIQQILEDVSGKPFAAIAEERLFTPLDLEHSSFALHLPSARAAHSASGHYADGRPLRERWRLYPESAATGLWSTPSDLAQIIEELQRAVEGESSKLFSSTLAKSLFIPYLGNSAFIGPINGERNARWFSSGGSTVGYCSFMVFFPEQGQGAIIMTNSDNGHLLAMEIMRGIAQVYNWPDFHPQKKTAADIPEEILTQYAGVYEVDGSPGQLFRIKVESRHITLDLGDERFILYPESVSQFFELTTGISIRFQTNSEGMVEELLLHSPFSTRPWSAKRQAD</sequence>
<evidence type="ECO:0000313" key="3">
    <source>
        <dbReference type="Proteomes" id="UP000229740"/>
    </source>
</evidence>
<dbReference type="AlphaFoldDB" id="A0A2G6E650"/>
<name>A0A2G6E650_9BACT</name>
<comment type="caution">
    <text evidence="2">The sequence shown here is derived from an EMBL/GenBank/DDBJ whole genome shotgun (WGS) entry which is preliminary data.</text>
</comment>
<protein>
    <submittedName>
        <fullName evidence="2">Penicillin-binding protein 4</fullName>
    </submittedName>
</protein>
<reference evidence="2 3" key="1">
    <citation type="submission" date="2017-10" db="EMBL/GenBank/DDBJ databases">
        <title>Novel microbial diversity and functional potential in the marine mammal oral microbiome.</title>
        <authorList>
            <person name="Dudek N.K."/>
            <person name="Sun C.L."/>
            <person name="Burstein D."/>
            <person name="Kantor R.S."/>
            <person name="Aliaga Goltsman D.S."/>
            <person name="Bik E.M."/>
            <person name="Thomas B.C."/>
            <person name="Banfield J.F."/>
            <person name="Relman D.A."/>
        </authorList>
    </citation>
    <scope>NUCLEOTIDE SEQUENCE [LARGE SCALE GENOMIC DNA]</scope>
    <source>
        <strain evidence="2">DOLZORAL124_49_17</strain>
    </source>
</reference>